<name>A0A3Q9F1F2_9ACTN</name>
<dbReference type="Proteomes" id="UP000280298">
    <property type="component" value="Chromosome"/>
</dbReference>
<feature type="domain" description="HTH merR-type" evidence="1">
    <location>
        <begin position="1"/>
        <end position="45"/>
    </location>
</feature>
<dbReference type="KEGG" id="scya:EJ357_22715"/>
<keyword evidence="3" id="KW-1185">Reference proteome</keyword>
<sequence>MTRREYAALARVHPDTIKRWARVGIGPKPRRVGPRLLRYDREEVLAYLQISGTEVSAS</sequence>
<dbReference type="GO" id="GO:0003677">
    <property type="term" value="F:DNA binding"/>
    <property type="evidence" value="ECO:0007669"/>
    <property type="project" value="UniProtKB-KW"/>
</dbReference>
<dbReference type="SUPFAM" id="SSF46955">
    <property type="entry name" value="Putative DNA-binding domain"/>
    <property type="match status" value="1"/>
</dbReference>
<dbReference type="EMBL" id="CP034539">
    <property type="protein sequence ID" value="AZQ40529.1"/>
    <property type="molecule type" value="Genomic_DNA"/>
</dbReference>
<accession>A0A3Q9F1F2</accession>
<keyword evidence="2" id="KW-0238">DNA-binding</keyword>
<evidence type="ECO:0000259" key="1">
    <source>
        <dbReference type="Pfam" id="PF13411"/>
    </source>
</evidence>
<evidence type="ECO:0000313" key="2">
    <source>
        <dbReference type="EMBL" id="AZQ40529.1"/>
    </source>
</evidence>
<dbReference type="Pfam" id="PF13411">
    <property type="entry name" value="MerR_1"/>
    <property type="match status" value="1"/>
</dbReference>
<organism evidence="2 3">
    <name type="scientific">Streptomyces cyaneochromogenes</name>
    <dbReference type="NCBI Taxonomy" id="2496836"/>
    <lineage>
        <taxon>Bacteria</taxon>
        <taxon>Bacillati</taxon>
        <taxon>Actinomycetota</taxon>
        <taxon>Actinomycetes</taxon>
        <taxon>Kitasatosporales</taxon>
        <taxon>Streptomycetaceae</taxon>
        <taxon>Streptomyces</taxon>
    </lineage>
</organism>
<dbReference type="GO" id="GO:0006355">
    <property type="term" value="P:regulation of DNA-templated transcription"/>
    <property type="evidence" value="ECO:0007669"/>
    <property type="project" value="InterPro"/>
</dbReference>
<reference evidence="2 3" key="1">
    <citation type="journal article" date="2019" name="Int. J. Syst. Evol. Microbiol.">
        <title>Streptomyces cyaneochromogenes sp. nov., a blue pigment-producing actinomycete from manganese-contaminated soil.</title>
        <authorList>
            <person name="Tang X."/>
            <person name="Zhao J."/>
            <person name="Li K."/>
            <person name="Chen Z."/>
            <person name="Sun Y."/>
            <person name="Gao J."/>
        </authorList>
    </citation>
    <scope>NUCLEOTIDE SEQUENCE [LARGE SCALE GENOMIC DNA]</scope>
    <source>
        <strain evidence="2 3">MK-45</strain>
    </source>
</reference>
<protein>
    <submittedName>
        <fullName evidence="2">DNA-binding protein</fullName>
    </submittedName>
</protein>
<dbReference type="InterPro" id="IPR009061">
    <property type="entry name" value="DNA-bd_dom_put_sf"/>
</dbReference>
<dbReference type="OrthoDB" id="5524782at2"/>
<evidence type="ECO:0000313" key="3">
    <source>
        <dbReference type="Proteomes" id="UP000280298"/>
    </source>
</evidence>
<proteinExistence type="predicted"/>
<dbReference type="InterPro" id="IPR000551">
    <property type="entry name" value="MerR-type_HTH_dom"/>
</dbReference>
<gene>
    <name evidence="2" type="ORF">EJ357_22715</name>
</gene>
<dbReference type="AlphaFoldDB" id="A0A3Q9F1F2"/>